<protein>
    <submittedName>
        <fullName evidence="1">Uncharacterized protein</fullName>
    </submittedName>
</protein>
<keyword evidence="2" id="KW-1185">Reference proteome</keyword>
<dbReference type="AlphaFoldDB" id="A0A2I0UFR1"/>
<reference evidence="2" key="1">
    <citation type="submission" date="2017-11" db="EMBL/GenBank/DDBJ databases">
        <authorList>
            <person name="Lima N.C."/>
            <person name="Parody-Merino A.M."/>
            <person name="Battley P.F."/>
            <person name="Fidler A.E."/>
            <person name="Prosdocimi F."/>
        </authorList>
    </citation>
    <scope>NUCLEOTIDE SEQUENCE [LARGE SCALE GENOMIC DNA]</scope>
</reference>
<proteinExistence type="predicted"/>
<organism evidence="1 2">
    <name type="scientific">Limosa lapponica baueri</name>
    <dbReference type="NCBI Taxonomy" id="1758121"/>
    <lineage>
        <taxon>Eukaryota</taxon>
        <taxon>Metazoa</taxon>
        <taxon>Chordata</taxon>
        <taxon>Craniata</taxon>
        <taxon>Vertebrata</taxon>
        <taxon>Euteleostomi</taxon>
        <taxon>Archelosauria</taxon>
        <taxon>Archosauria</taxon>
        <taxon>Dinosauria</taxon>
        <taxon>Saurischia</taxon>
        <taxon>Theropoda</taxon>
        <taxon>Coelurosauria</taxon>
        <taxon>Aves</taxon>
        <taxon>Neognathae</taxon>
        <taxon>Neoaves</taxon>
        <taxon>Charadriiformes</taxon>
        <taxon>Scolopacidae</taxon>
        <taxon>Limosa</taxon>
    </lineage>
</organism>
<sequence>MILWSICLIQYPYHYRHVTATHFISCRENMANSDQIFTEYSDAIESLEEERKKKGFLSDLTWHYFDLCGFASFGFCKIKY</sequence>
<gene>
    <name evidence="1" type="ORF">llap_4839</name>
</gene>
<reference evidence="2" key="2">
    <citation type="submission" date="2017-12" db="EMBL/GenBank/DDBJ databases">
        <title>Genome sequence of the Bar-tailed Godwit (Limosa lapponica baueri).</title>
        <authorList>
            <person name="Lima N.C.B."/>
            <person name="Parody-Merino A.M."/>
            <person name="Battley P.F."/>
            <person name="Fidler A.E."/>
            <person name="Prosdocimi F."/>
        </authorList>
    </citation>
    <scope>NUCLEOTIDE SEQUENCE [LARGE SCALE GENOMIC DNA]</scope>
</reference>
<evidence type="ECO:0000313" key="1">
    <source>
        <dbReference type="EMBL" id="PKU44869.1"/>
    </source>
</evidence>
<name>A0A2I0UFR1_LIMLA</name>
<accession>A0A2I0UFR1</accession>
<dbReference type="Proteomes" id="UP000233556">
    <property type="component" value="Unassembled WGS sequence"/>
</dbReference>
<evidence type="ECO:0000313" key="2">
    <source>
        <dbReference type="Proteomes" id="UP000233556"/>
    </source>
</evidence>
<dbReference type="EMBL" id="KZ505798">
    <property type="protein sequence ID" value="PKU44869.1"/>
    <property type="molecule type" value="Genomic_DNA"/>
</dbReference>